<reference evidence="1 2" key="1">
    <citation type="submission" date="2017-04" db="EMBL/GenBank/DDBJ databases">
        <title>Isolation of lytic bacteriophages infecting Pseudomonas strains for biocontrol of fish and shrimp spoilage during chilled storage.</title>
        <authorList>
            <person name="Yang Z."/>
            <person name="Tao X."/>
            <person name="Gao L."/>
            <person name="Rao S."/>
        </authorList>
    </citation>
    <scope>NUCLEOTIDE SEQUENCE [LARGE SCALE GENOMIC DNA]</scope>
</reference>
<name>A0A2U7N8D7_9CAUD</name>
<gene>
    <name evidence="1" type="ORF">PspYZU05_171</name>
</gene>
<dbReference type="Proteomes" id="UP000247773">
    <property type="component" value="Genome"/>
</dbReference>
<accession>A0A2U7N8D7</accession>
<evidence type="ECO:0000313" key="1">
    <source>
        <dbReference type="EMBL" id="ASD52123.1"/>
    </source>
</evidence>
<proteinExistence type="predicted"/>
<dbReference type="EMBL" id="KY971610">
    <property type="protein sequence ID" value="ASD52123.1"/>
    <property type="molecule type" value="Genomic_DNA"/>
</dbReference>
<evidence type="ECO:0000313" key="2">
    <source>
        <dbReference type="Proteomes" id="UP000247773"/>
    </source>
</evidence>
<sequence length="52" mass="6238">MFLAIFIFYLFIGQEVKYSGVYYKYPMFTNKPLQEAIAVLLGWPLFLWPIKK</sequence>
<keyword evidence="2" id="KW-1185">Reference proteome</keyword>
<protein>
    <submittedName>
        <fullName evidence="1">Uncharacterized protein</fullName>
    </submittedName>
</protein>
<organism evidence="1 2">
    <name type="scientific">Pseudomonas phage PspYZU05</name>
    <dbReference type="NCBI Taxonomy" id="1983556"/>
    <lineage>
        <taxon>Viruses</taxon>
        <taxon>Duplodnaviria</taxon>
        <taxon>Heunggongvirae</taxon>
        <taxon>Uroviricota</taxon>
        <taxon>Caudoviricetes</taxon>
        <taxon>Pantevenvirales</taxon>
        <taxon>Straboviridae</taxon>
        <taxon>Jiangsuvirus</taxon>
        <taxon>Jiangsuvirus pspyzu05</taxon>
    </lineage>
</organism>